<dbReference type="SUPFAM" id="SSF50447">
    <property type="entry name" value="Translation proteins"/>
    <property type="match status" value="1"/>
</dbReference>
<evidence type="ECO:0000313" key="4">
    <source>
        <dbReference type="Proteomes" id="UP001282336"/>
    </source>
</evidence>
<proteinExistence type="predicted"/>
<dbReference type="InterPro" id="IPR051335">
    <property type="entry name" value="Alanyl-tRNA_Editing_Enzymes"/>
</dbReference>
<dbReference type="Proteomes" id="UP001275664">
    <property type="component" value="Unassembled WGS sequence"/>
</dbReference>
<dbReference type="Gene3D" id="2.40.30.130">
    <property type="match status" value="1"/>
</dbReference>
<dbReference type="PANTHER" id="PTHR43462:SF2">
    <property type="entry name" value="THREONYL AND ALANYL TRNA SYNTHETASE SECOND ADDITIONAL DOMAIN-CONTAINING PROTEIN"/>
    <property type="match status" value="1"/>
</dbReference>
<sequence length="209" mass="22685">MTERLYYTSDATEGQAQVLRCETEADGGYAVVLDRTLFHPQGGGQPADRGWIAGIAVENVLTRDDQVVHLLAQPLPAGEVSMQVDAVARLLHTRLHSAGHLIGLAGEQLGWQPVKAHHWPGEGRITFVAVDNAELPDVSAFQTKINGWIDENLPRNLLMEQGIRQVGYGTQRTYPCGGTHVASLSGLGKVDISHLKFKKGQLVVSYSLA</sequence>
<dbReference type="SUPFAM" id="SSF55186">
    <property type="entry name" value="ThrRS/AlaRS common domain"/>
    <property type="match status" value="1"/>
</dbReference>
<dbReference type="PANTHER" id="PTHR43462">
    <property type="entry name" value="ALANYL-TRNA EDITING PROTEIN"/>
    <property type="match status" value="1"/>
</dbReference>
<evidence type="ECO:0000313" key="3">
    <source>
        <dbReference type="Proteomes" id="UP001275664"/>
    </source>
</evidence>
<evidence type="ECO:0000313" key="2">
    <source>
        <dbReference type="EMBL" id="MDX6038795.1"/>
    </source>
</evidence>
<dbReference type="RefSeq" id="WP_319628244.1">
    <property type="nucleotide sequence ID" value="NZ_JAWXRB010000043.1"/>
</dbReference>
<organism evidence="1 4">
    <name type="scientific">Scandinavium lactucae</name>
    <dbReference type="NCBI Taxonomy" id="3095028"/>
    <lineage>
        <taxon>Bacteria</taxon>
        <taxon>Pseudomonadati</taxon>
        <taxon>Pseudomonadota</taxon>
        <taxon>Gammaproteobacteria</taxon>
        <taxon>Enterobacterales</taxon>
        <taxon>Enterobacteriaceae</taxon>
        <taxon>Scandinavium</taxon>
    </lineage>
</organism>
<dbReference type="InterPro" id="IPR018163">
    <property type="entry name" value="Thr/Ala-tRNA-synth_IIc_edit"/>
</dbReference>
<gene>
    <name evidence="2" type="ORF">SIK69_01135</name>
    <name evidence="1" type="ORF">SIL20_09225</name>
</gene>
<accession>A0AAJ2S486</accession>
<dbReference type="AlphaFoldDB" id="A0AAJ2S486"/>
<dbReference type="GO" id="GO:0000166">
    <property type="term" value="F:nucleotide binding"/>
    <property type="evidence" value="ECO:0007669"/>
    <property type="project" value="InterPro"/>
</dbReference>
<dbReference type="Proteomes" id="UP001282336">
    <property type="component" value="Unassembled WGS sequence"/>
</dbReference>
<dbReference type="EMBL" id="JAWXRD010000001">
    <property type="protein sequence ID" value="MDX6038795.1"/>
    <property type="molecule type" value="Genomic_DNA"/>
</dbReference>
<reference evidence="1 3" key="1">
    <citation type="submission" date="2023-11" db="EMBL/GenBank/DDBJ databases">
        <title>Scandinavium wanjuensis sp. nov., isolated from lettuce South Korea.</title>
        <authorList>
            <person name="Park J."/>
            <person name="Park S."/>
            <person name="Oh K.K."/>
            <person name="Cho G.S."/>
            <person name="Franz C.M.A.P."/>
        </authorList>
    </citation>
    <scope>NUCLEOTIDE SEQUENCE</scope>
    <source>
        <strain evidence="1">V105_12</strain>
        <strain evidence="2 3">V105_6</strain>
    </source>
</reference>
<keyword evidence="3" id="KW-1185">Reference proteome</keyword>
<comment type="caution">
    <text evidence="1">The sequence shown here is derived from an EMBL/GenBank/DDBJ whole genome shotgun (WGS) entry which is preliminary data.</text>
</comment>
<protein>
    <submittedName>
        <fullName evidence="1">Alanyl-tRNA editing protein</fullName>
    </submittedName>
</protein>
<dbReference type="EMBL" id="JAWXRC010000024">
    <property type="protein sequence ID" value="MDX6031689.1"/>
    <property type="molecule type" value="Genomic_DNA"/>
</dbReference>
<dbReference type="Gene3D" id="3.30.980.10">
    <property type="entry name" value="Threonyl-trna Synthetase, Chain A, domain 2"/>
    <property type="match status" value="1"/>
</dbReference>
<evidence type="ECO:0000313" key="1">
    <source>
        <dbReference type="EMBL" id="MDX6031689.1"/>
    </source>
</evidence>
<dbReference type="InterPro" id="IPR009000">
    <property type="entry name" value="Transl_B-barrel_sf"/>
</dbReference>
<name>A0AAJ2S486_9ENTR</name>